<protein>
    <submittedName>
        <fullName evidence="4">Lysozyme protein</fullName>
    </submittedName>
</protein>
<dbReference type="GO" id="GO:0042593">
    <property type="term" value="P:glucose homeostasis"/>
    <property type="evidence" value="ECO:0007669"/>
    <property type="project" value="TreeGrafter"/>
</dbReference>
<dbReference type="PROSITE" id="PS51904">
    <property type="entry name" value="GLYCOSYL_HYDROL_F25_2"/>
    <property type="match status" value="1"/>
</dbReference>
<gene>
    <name evidence="4" type="ORF">M0812_07563</name>
    <name evidence="5" type="ORF">M0813_27073</name>
</gene>
<name>A0AAV8A1A5_9EUKA</name>
<dbReference type="Pfam" id="PF01183">
    <property type="entry name" value="Glyco_hydro_25"/>
    <property type="match status" value="1"/>
</dbReference>
<evidence type="ECO:0000256" key="2">
    <source>
        <dbReference type="ARBA" id="ARBA00022729"/>
    </source>
</evidence>
<feature type="signal peptide" evidence="3">
    <location>
        <begin position="1"/>
        <end position="24"/>
    </location>
</feature>
<organism evidence="4 6">
    <name type="scientific">Anaeramoeba flamelloides</name>
    <dbReference type="NCBI Taxonomy" id="1746091"/>
    <lineage>
        <taxon>Eukaryota</taxon>
        <taxon>Metamonada</taxon>
        <taxon>Anaeramoebidae</taxon>
        <taxon>Anaeramoeba</taxon>
    </lineage>
</organism>
<dbReference type="EMBL" id="JAOAOG010000239">
    <property type="protein sequence ID" value="KAJ6237511.1"/>
    <property type="molecule type" value="Genomic_DNA"/>
</dbReference>
<reference evidence="4" key="2">
    <citation type="submission" date="2022-08" db="EMBL/GenBank/DDBJ databases">
        <title>Novel sulphate-reducing endosymbionts in the free-living metamonad Anaeramoeba.</title>
        <authorList>
            <person name="Jerlstrom-Hultqvist J."/>
            <person name="Cepicka I."/>
            <person name="Gallot-Lavallee L."/>
            <person name="Salas-Leiva D."/>
            <person name="Curtis B.A."/>
            <person name="Zahonova K."/>
            <person name="Pipaliya S."/>
            <person name="Dacks J."/>
            <person name="Roger A.J."/>
        </authorList>
    </citation>
    <scope>NUCLEOTIDE SEQUENCE</scope>
    <source>
        <strain evidence="4">Busselton2</strain>
    </source>
</reference>
<dbReference type="PANTHER" id="PTHR23208:SF11">
    <property type="entry name" value="COUNTING FACTOR 45-1-RELATED"/>
    <property type="match status" value="1"/>
</dbReference>
<dbReference type="EMBL" id="JANTQA010000016">
    <property type="protein sequence ID" value="KAJ3447335.1"/>
    <property type="molecule type" value="Genomic_DNA"/>
</dbReference>
<dbReference type="SUPFAM" id="SSF51445">
    <property type="entry name" value="(Trans)glycosidases"/>
    <property type="match status" value="1"/>
</dbReference>
<dbReference type="Proteomes" id="UP001150062">
    <property type="component" value="Unassembled WGS sequence"/>
</dbReference>
<dbReference type="InterPro" id="IPR017853">
    <property type="entry name" value="GH"/>
</dbReference>
<evidence type="ECO:0000313" key="4">
    <source>
        <dbReference type="EMBL" id="KAJ3447335.1"/>
    </source>
</evidence>
<accession>A0AAV8A1A5</accession>
<sequence length="223" mass="25460">MKLLFVSLFVIFALLYIETESTLGLDISTTDCGEITLDQWKCHVNEGKEFAIVEAFRGGYQIGEHLVECVANAWKAGMKHVDVYVFMCPNCRGNNPPETAVKTIVNYLSEHNVKYGMMWFDIELCTGCWNSASENAQWIKRAVDQAKSMGVNVGIYSSHYEWGATVGSYEGFKDLPQWYAHYDNNPSFSDSWAYQYGGWTKPSIKQYNDHSTNCYTNVDVDYY</sequence>
<dbReference type="GO" id="GO:0098609">
    <property type="term" value="P:cell-cell adhesion"/>
    <property type="evidence" value="ECO:0007669"/>
    <property type="project" value="TreeGrafter"/>
</dbReference>
<evidence type="ECO:0000256" key="1">
    <source>
        <dbReference type="ARBA" id="ARBA00010646"/>
    </source>
</evidence>
<keyword evidence="7" id="KW-1185">Reference proteome</keyword>
<dbReference type="InterPro" id="IPR051595">
    <property type="entry name" value="GH25_Enzymes"/>
</dbReference>
<dbReference type="GO" id="GO:0009253">
    <property type="term" value="P:peptidoglycan catabolic process"/>
    <property type="evidence" value="ECO:0007669"/>
    <property type="project" value="InterPro"/>
</dbReference>
<dbReference type="Gene3D" id="3.20.20.80">
    <property type="entry name" value="Glycosidases"/>
    <property type="match status" value="1"/>
</dbReference>
<evidence type="ECO:0000256" key="3">
    <source>
        <dbReference type="SAM" id="SignalP"/>
    </source>
</evidence>
<comment type="similarity">
    <text evidence="1">Belongs to the glycosyl hydrolase 25 family.</text>
</comment>
<dbReference type="AlphaFoldDB" id="A0AAV8A1A5"/>
<comment type="caution">
    <text evidence="4">The sequence shown here is derived from an EMBL/GenBank/DDBJ whole genome shotgun (WGS) entry which is preliminary data.</text>
</comment>
<feature type="chain" id="PRO_5043597098" evidence="3">
    <location>
        <begin position="25"/>
        <end position="223"/>
    </location>
</feature>
<reference evidence="5" key="1">
    <citation type="submission" date="2022-08" db="EMBL/GenBank/DDBJ databases">
        <title>Novel sulfate-reducing endosymbionts in the free-living metamonad Anaeramoeba.</title>
        <authorList>
            <person name="Jerlstrom-Hultqvist J."/>
            <person name="Cepicka I."/>
            <person name="Gallot-Lavallee L."/>
            <person name="Salas-Leiva D."/>
            <person name="Curtis B.A."/>
            <person name="Zahonova K."/>
            <person name="Pipaliya S."/>
            <person name="Dacks J."/>
            <person name="Roger A.J."/>
        </authorList>
    </citation>
    <scope>NUCLEOTIDE SEQUENCE</scope>
    <source>
        <strain evidence="5">Schooner1</strain>
    </source>
</reference>
<dbReference type="PANTHER" id="PTHR23208">
    <property type="entry name" value="LYSOZYME PROTEIN"/>
    <property type="match status" value="1"/>
</dbReference>
<dbReference type="GO" id="GO:0016998">
    <property type="term" value="P:cell wall macromolecule catabolic process"/>
    <property type="evidence" value="ECO:0007669"/>
    <property type="project" value="InterPro"/>
</dbReference>
<dbReference type="GO" id="GO:0048870">
    <property type="term" value="P:cell motility"/>
    <property type="evidence" value="ECO:0007669"/>
    <property type="project" value="TreeGrafter"/>
</dbReference>
<proteinExistence type="inferred from homology"/>
<dbReference type="CDD" id="cd06416">
    <property type="entry name" value="GH25_Lys1-like"/>
    <property type="match status" value="1"/>
</dbReference>
<dbReference type="Proteomes" id="UP001146793">
    <property type="component" value="Unassembled WGS sequence"/>
</dbReference>
<dbReference type="GO" id="GO:0003796">
    <property type="term" value="F:lysozyme activity"/>
    <property type="evidence" value="ECO:0007669"/>
    <property type="project" value="InterPro"/>
</dbReference>
<keyword evidence="2 3" id="KW-0732">Signal</keyword>
<evidence type="ECO:0000313" key="5">
    <source>
        <dbReference type="EMBL" id="KAJ6237511.1"/>
    </source>
</evidence>
<dbReference type="InterPro" id="IPR002053">
    <property type="entry name" value="Glyco_hydro_25"/>
</dbReference>
<evidence type="ECO:0000313" key="6">
    <source>
        <dbReference type="Proteomes" id="UP001146793"/>
    </source>
</evidence>
<dbReference type="GO" id="GO:0007165">
    <property type="term" value="P:signal transduction"/>
    <property type="evidence" value="ECO:0007669"/>
    <property type="project" value="TreeGrafter"/>
</dbReference>
<evidence type="ECO:0000313" key="7">
    <source>
        <dbReference type="Proteomes" id="UP001150062"/>
    </source>
</evidence>